<protein>
    <recommendedName>
        <fullName evidence="6">ABC transmembrane type-1 domain-containing protein</fullName>
    </recommendedName>
</protein>
<keyword evidence="4 5" id="KW-0472">Membrane</keyword>
<dbReference type="PROSITE" id="PS50928">
    <property type="entry name" value="ABC_TM1"/>
    <property type="match status" value="1"/>
</dbReference>
<evidence type="ECO:0000256" key="3">
    <source>
        <dbReference type="ARBA" id="ARBA00022989"/>
    </source>
</evidence>
<evidence type="ECO:0000313" key="8">
    <source>
        <dbReference type="Proteomes" id="UP000260136"/>
    </source>
</evidence>
<evidence type="ECO:0000313" key="7">
    <source>
        <dbReference type="EMBL" id="SYV94939.1"/>
    </source>
</evidence>
<accession>A0A3B0PEB7</accession>
<evidence type="ECO:0000259" key="6">
    <source>
        <dbReference type="PROSITE" id="PS50928"/>
    </source>
</evidence>
<evidence type="ECO:0000256" key="2">
    <source>
        <dbReference type="ARBA" id="ARBA00022692"/>
    </source>
</evidence>
<comment type="subcellular location">
    <subcellularLocation>
        <location evidence="1">Membrane</location>
        <topology evidence="1">Multi-pass membrane protein</topology>
    </subcellularLocation>
</comment>
<proteinExistence type="predicted"/>
<dbReference type="Proteomes" id="UP000260136">
    <property type="component" value="Chromosome"/>
</dbReference>
<dbReference type="InterPro" id="IPR035906">
    <property type="entry name" value="MetI-like_sf"/>
</dbReference>
<dbReference type="GO" id="GO:0055085">
    <property type="term" value="P:transmembrane transport"/>
    <property type="evidence" value="ECO:0007669"/>
    <property type="project" value="InterPro"/>
</dbReference>
<reference evidence="8" key="1">
    <citation type="submission" date="2018-06" db="EMBL/GenBank/DDBJ databases">
        <authorList>
            <consortium name="Pathogen Informatics"/>
        </authorList>
    </citation>
    <scope>NUCLEOTIDE SEQUENCE [LARGE SCALE GENOMIC DNA]</scope>
    <source>
        <strain evidence="8">NCTC10115</strain>
    </source>
</reference>
<dbReference type="AlphaFoldDB" id="A0A3B0PEB7"/>
<dbReference type="SUPFAM" id="SSF161098">
    <property type="entry name" value="MetI-like"/>
    <property type="match status" value="1"/>
</dbReference>
<evidence type="ECO:0000256" key="1">
    <source>
        <dbReference type="ARBA" id="ARBA00004141"/>
    </source>
</evidence>
<keyword evidence="2 5" id="KW-0812">Transmembrane</keyword>
<feature type="transmembrane region" description="Helical" evidence="5">
    <location>
        <begin position="6"/>
        <end position="23"/>
    </location>
</feature>
<evidence type="ECO:0000256" key="4">
    <source>
        <dbReference type="ARBA" id="ARBA00023136"/>
    </source>
</evidence>
<gene>
    <name evidence="7" type="ORF">NCTC10115_01145</name>
</gene>
<organism evidence="7 8">
    <name type="scientific">Mycoplasmoides gallisepticum</name>
    <name type="common">Mycoplasma gallisepticum</name>
    <dbReference type="NCBI Taxonomy" id="2096"/>
    <lineage>
        <taxon>Bacteria</taxon>
        <taxon>Bacillati</taxon>
        <taxon>Mycoplasmatota</taxon>
        <taxon>Mycoplasmoidales</taxon>
        <taxon>Mycoplasmoidaceae</taxon>
        <taxon>Mycoplasmoides</taxon>
    </lineage>
</organism>
<keyword evidence="3 5" id="KW-1133">Transmembrane helix</keyword>
<feature type="domain" description="ABC transmembrane type-1" evidence="6">
    <location>
        <begin position="1"/>
        <end position="72"/>
    </location>
</feature>
<feature type="transmembrane region" description="Helical" evidence="5">
    <location>
        <begin position="35"/>
        <end position="67"/>
    </location>
</feature>
<dbReference type="InterPro" id="IPR000515">
    <property type="entry name" value="MetI-like"/>
</dbReference>
<sequence length="72" mass="8035">MIALAFAVTVIEVFIGLTIGIMMGQFEFFDKVMTFIIKVISIVPTIIILILLTIIIAPSFWVIVFALSLTSW</sequence>
<dbReference type="EMBL" id="LS991952">
    <property type="protein sequence ID" value="SYV94939.1"/>
    <property type="molecule type" value="Genomic_DNA"/>
</dbReference>
<name>A0A3B0PEB7_MYCGL</name>
<feature type="non-terminal residue" evidence="7">
    <location>
        <position position="72"/>
    </location>
</feature>
<evidence type="ECO:0000256" key="5">
    <source>
        <dbReference type="SAM" id="Phobius"/>
    </source>
</evidence>
<dbReference type="GO" id="GO:0016020">
    <property type="term" value="C:membrane"/>
    <property type="evidence" value="ECO:0007669"/>
    <property type="project" value="UniProtKB-SubCell"/>
</dbReference>